<dbReference type="AlphaFoldDB" id="A0ABD6AW55"/>
<dbReference type="RefSeq" id="WP_250873936.1">
    <property type="nucleotide sequence ID" value="NZ_JALXFV010000005.1"/>
</dbReference>
<protein>
    <submittedName>
        <fullName evidence="1">SRPBCC family protein</fullName>
    </submittedName>
</protein>
<proteinExistence type="predicted"/>
<comment type="caution">
    <text evidence="1">The sequence shown here is derived from an EMBL/GenBank/DDBJ whole genome shotgun (WGS) entry which is preliminary data.</text>
</comment>
<dbReference type="Gene3D" id="3.30.530.20">
    <property type="match status" value="1"/>
</dbReference>
<organism evidence="1 2">
    <name type="scientific">Halomarina rubra</name>
    <dbReference type="NCBI Taxonomy" id="2071873"/>
    <lineage>
        <taxon>Archaea</taxon>
        <taxon>Methanobacteriati</taxon>
        <taxon>Methanobacteriota</taxon>
        <taxon>Stenosarchaea group</taxon>
        <taxon>Halobacteria</taxon>
        <taxon>Halobacteriales</taxon>
        <taxon>Natronomonadaceae</taxon>
        <taxon>Halomarina</taxon>
    </lineage>
</organism>
<reference evidence="1 2" key="1">
    <citation type="journal article" date="2019" name="Int. J. Syst. Evol. Microbiol.">
        <title>The Global Catalogue of Microorganisms (GCM) 10K type strain sequencing project: providing services to taxonomists for standard genome sequencing and annotation.</title>
        <authorList>
            <consortium name="The Broad Institute Genomics Platform"/>
            <consortium name="The Broad Institute Genome Sequencing Center for Infectious Disease"/>
            <person name="Wu L."/>
            <person name="Ma J."/>
        </authorList>
    </citation>
    <scope>NUCLEOTIDE SEQUENCE [LARGE SCALE GENOMIC DNA]</scope>
    <source>
        <strain evidence="1 2">CGMCC 1.12563</strain>
    </source>
</reference>
<dbReference type="Proteomes" id="UP001597187">
    <property type="component" value="Unassembled WGS sequence"/>
</dbReference>
<evidence type="ECO:0000313" key="2">
    <source>
        <dbReference type="Proteomes" id="UP001597187"/>
    </source>
</evidence>
<evidence type="ECO:0000313" key="1">
    <source>
        <dbReference type="EMBL" id="MFD1513979.1"/>
    </source>
</evidence>
<gene>
    <name evidence="1" type="ORF">ACFSBT_11885</name>
</gene>
<accession>A0ABD6AW55</accession>
<dbReference type="EMBL" id="JBHUDC010000005">
    <property type="protein sequence ID" value="MFD1513979.1"/>
    <property type="molecule type" value="Genomic_DNA"/>
</dbReference>
<name>A0ABD6AW55_9EURY</name>
<dbReference type="SUPFAM" id="SSF55961">
    <property type="entry name" value="Bet v1-like"/>
    <property type="match status" value="1"/>
</dbReference>
<sequence>MRTVEVSRFVAAPPSVVARVVTPRAVIEAEGSFDVQEVAEADEASETDQTLVRASKTGLSIVFAFEERADGLFYDQLDGPLETLTTTVSYSAENEGTRLTATSDLEAGIGPMERLAAWKRRGELKRALRNLDRQC</sequence>
<dbReference type="InterPro" id="IPR023393">
    <property type="entry name" value="START-like_dom_sf"/>
</dbReference>
<keyword evidence="2" id="KW-1185">Reference proteome</keyword>